<evidence type="ECO:0000313" key="2">
    <source>
        <dbReference type="Proteomes" id="UP000281549"/>
    </source>
</evidence>
<accession>A0A4P9YN48</accession>
<dbReference type="Proteomes" id="UP000281549">
    <property type="component" value="Unassembled WGS sequence"/>
</dbReference>
<evidence type="ECO:0000313" key="1">
    <source>
        <dbReference type="EMBL" id="RKP20050.1"/>
    </source>
</evidence>
<reference evidence="2" key="1">
    <citation type="journal article" date="2018" name="Nat. Microbiol.">
        <title>Leveraging single-cell genomics to expand the fungal tree of life.</title>
        <authorList>
            <person name="Ahrendt S.R."/>
            <person name="Quandt C.A."/>
            <person name="Ciobanu D."/>
            <person name="Clum A."/>
            <person name="Salamov A."/>
            <person name="Andreopoulos B."/>
            <person name="Cheng J.F."/>
            <person name="Woyke T."/>
            <person name="Pelin A."/>
            <person name="Henrissat B."/>
            <person name="Reynolds N.K."/>
            <person name="Benny G.L."/>
            <person name="Smith M.E."/>
            <person name="James T.Y."/>
            <person name="Grigoriev I.V."/>
        </authorList>
    </citation>
    <scope>NUCLEOTIDE SEQUENCE [LARGE SCALE GENOMIC DNA]</scope>
    <source>
        <strain evidence="2">CSF55</strain>
    </source>
</reference>
<dbReference type="AlphaFoldDB" id="A0A4P9YN48"/>
<proteinExistence type="predicted"/>
<sequence>MEYSLKKASVFRTSWEHYNMCSLIFFESSNSILIEKLRVTPTMIDKIARKDKIIAFKLGSGIKIQLEFTNQNDAEKIHDRLGKSPLKDIHQALPKVTPVELNADCSTPDLLPANGLNDDQLTLQDRKMAVRLPPIRKRLRTNSIMTQSQIPQHLERRSTQLGTNVDNQIIPTNTPSTNLHPNGFKEIQYRNTLPIPNTPYSLPALNPFALSHSVLPSLPYISAYSQFQPGLNSQFCPSGFSLPPVYLNLQSPFRPQQELFSNKAFVTPNIITSLPEVNVKTKPRKSRKPKVSNKAEVKKTLIVQDAKSDNIVSESLIPNLTIENISPPKCAVKEDGKKHLMRNTFIDKLNGPESKEKEKIQSPYDTLVEEKKTKKRKENGSFEDQLNEFLNLVEITSRKDGKKCACIFCEWVESQNIL</sequence>
<gene>
    <name evidence="1" type="ORF">ROZALSC1DRAFT_21750</name>
</gene>
<protein>
    <submittedName>
        <fullName evidence="1">Uncharacterized protein</fullName>
    </submittedName>
</protein>
<organism evidence="1 2">
    <name type="scientific">Rozella allomycis (strain CSF55)</name>
    <dbReference type="NCBI Taxonomy" id="988480"/>
    <lineage>
        <taxon>Eukaryota</taxon>
        <taxon>Fungi</taxon>
        <taxon>Fungi incertae sedis</taxon>
        <taxon>Cryptomycota</taxon>
        <taxon>Cryptomycota incertae sedis</taxon>
        <taxon>Rozella</taxon>
    </lineage>
</organism>
<dbReference type="EMBL" id="ML005120">
    <property type="protein sequence ID" value="RKP20050.1"/>
    <property type="molecule type" value="Genomic_DNA"/>
</dbReference>
<name>A0A4P9YN48_ROZAC</name>